<dbReference type="InterPro" id="IPR027806">
    <property type="entry name" value="HARBI1_dom"/>
</dbReference>
<comment type="cofactor">
    <cofactor evidence="1">
        <name>a divalent metal cation</name>
        <dbReference type="ChEBI" id="CHEBI:60240"/>
    </cofactor>
</comment>
<keyword evidence="6" id="KW-0378">Hydrolase</keyword>
<dbReference type="GO" id="GO:0004518">
    <property type="term" value="F:nuclease activity"/>
    <property type="evidence" value="ECO:0007669"/>
    <property type="project" value="UniProtKB-KW"/>
</dbReference>
<dbReference type="RefSeq" id="XP_052129598.1">
    <property type="nucleotide sequence ID" value="XM_052273638.1"/>
</dbReference>
<dbReference type="GO" id="GO:0046872">
    <property type="term" value="F:metal ion binding"/>
    <property type="evidence" value="ECO:0007669"/>
    <property type="project" value="UniProtKB-KW"/>
</dbReference>
<evidence type="ECO:0000256" key="4">
    <source>
        <dbReference type="ARBA" id="ARBA00022722"/>
    </source>
</evidence>
<dbReference type="PANTHER" id="PTHR22930">
    <property type="match status" value="1"/>
</dbReference>
<comment type="similarity">
    <text evidence="3">Belongs to the HARBI1 family.</text>
</comment>
<evidence type="ECO:0000313" key="10">
    <source>
        <dbReference type="RefSeq" id="XP_052129598.1"/>
    </source>
</evidence>
<dbReference type="GeneID" id="127750928"/>
<reference evidence="10" key="1">
    <citation type="submission" date="2025-08" db="UniProtKB">
        <authorList>
            <consortium name="RefSeq"/>
        </authorList>
    </citation>
    <scope>IDENTIFICATION</scope>
    <source>
        <tissue evidence="10">Whole organism</tissue>
    </source>
</reference>
<comment type="subcellular location">
    <subcellularLocation>
        <location evidence="2">Nucleus</location>
    </subcellularLocation>
</comment>
<evidence type="ECO:0000256" key="6">
    <source>
        <dbReference type="ARBA" id="ARBA00022801"/>
    </source>
</evidence>
<dbReference type="GO" id="GO:0016787">
    <property type="term" value="F:hydrolase activity"/>
    <property type="evidence" value="ECO:0007669"/>
    <property type="project" value="UniProtKB-KW"/>
</dbReference>
<proteinExistence type="inferred from homology"/>
<keyword evidence="9" id="KW-1185">Reference proteome</keyword>
<dbReference type="OrthoDB" id="7956949at2759"/>
<name>A0A9C6XSM4_FRAOC</name>
<keyword evidence="5" id="KW-0479">Metal-binding</keyword>
<evidence type="ECO:0000256" key="5">
    <source>
        <dbReference type="ARBA" id="ARBA00022723"/>
    </source>
</evidence>
<dbReference type="KEGG" id="foc:127750928"/>
<dbReference type="InterPro" id="IPR045249">
    <property type="entry name" value="HARBI1-like"/>
</dbReference>
<dbReference type="AlphaFoldDB" id="A0A9C6XSM4"/>
<protein>
    <submittedName>
        <fullName evidence="10">Uncharacterized protein LOC127750928</fullName>
    </submittedName>
</protein>
<sequence>MTPAAFDRLFALVSPHLQKFSKRECIGPGERLAITLSNNSAGYLASGDSHVSLMYLFRVSTQCIGKIVFETTTIIWRELKKTVFPALTTDLWLKVASEFETMWNIPHCMGAIDGKHVAVQAFPHCGSRFYCYKGFHSLILMAVADAKLRFVDIDFGGSGRRRRGDANVFNHGALGKKLKANKISAPPPGPANGVTGDLPYVFIGDAAFQGIEGILTPFPGRFLPKEENLFNYRLSRARRVVENAFGVLCARYRILRTSIIASQTLAKSIVTCCLSLHNFHLMDEDSIPPRSWKYKPCGYDDYVRDDGTYVFGRWRQECRKMEFTIFRNLKRQASRKCTSSHFSSNEVMEKFLEYFVRNPVPWQWRKM</sequence>
<evidence type="ECO:0000256" key="1">
    <source>
        <dbReference type="ARBA" id="ARBA00001968"/>
    </source>
</evidence>
<organism evidence="9 10">
    <name type="scientific">Frankliniella occidentalis</name>
    <name type="common">Western flower thrips</name>
    <name type="synonym">Euthrips occidentalis</name>
    <dbReference type="NCBI Taxonomy" id="133901"/>
    <lineage>
        <taxon>Eukaryota</taxon>
        <taxon>Metazoa</taxon>
        <taxon>Ecdysozoa</taxon>
        <taxon>Arthropoda</taxon>
        <taxon>Hexapoda</taxon>
        <taxon>Insecta</taxon>
        <taxon>Pterygota</taxon>
        <taxon>Neoptera</taxon>
        <taxon>Paraneoptera</taxon>
        <taxon>Thysanoptera</taxon>
        <taxon>Terebrantia</taxon>
        <taxon>Thripoidea</taxon>
        <taxon>Thripidae</taxon>
        <taxon>Frankliniella</taxon>
    </lineage>
</organism>
<evidence type="ECO:0000259" key="8">
    <source>
        <dbReference type="Pfam" id="PF13359"/>
    </source>
</evidence>
<evidence type="ECO:0000256" key="7">
    <source>
        <dbReference type="ARBA" id="ARBA00023242"/>
    </source>
</evidence>
<evidence type="ECO:0000256" key="2">
    <source>
        <dbReference type="ARBA" id="ARBA00004123"/>
    </source>
</evidence>
<dbReference type="Proteomes" id="UP000504606">
    <property type="component" value="Unplaced"/>
</dbReference>
<evidence type="ECO:0000256" key="3">
    <source>
        <dbReference type="ARBA" id="ARBA00006958"/>
    </source>
</evidence>
<evidence type="ECO:0000313" key="9">
    <source>
        <dbReference type="Proteomes" id="UP000504606"/>
    </source>
</evidence>
<dbReference type="PANTHER" id="PTHR22930:SF269">
    <property type="entry name" value="NUCLEASE HARBI1-LIKE PROTEIN"/>
    <property type="match status" value="1"/>
</dbReference>
<gene>
    <name evidence="10" type="primary">LOC127750928</name>
</gene>
<dbReference type="GO" id="GO:0005634">
    <property type="term" value="C:nucleus"/>
    <property type="evidence" value="ECO:0007669"/>
    <property type="project" value="UniProtKB-SubCell"/>
</dbReference>
<accession>A0A9C6XSM4</accession>
<keyword evidence="4" id="KW-0540">Nuclease</keyword>
<feature type="domain" description="DDE Tnp4" evidence="8">
    <location>
        <begin position="112"/>
        <end position="278"/>
    </location>
</feature>
<keyword evidence="7" id="KW-0539">Nucleus</keyword>
<dbReference type="Pfam" id="PF13359">
    <property type="entry name" value="DDE_Tnp_4"/>
    <property type="match status" value="1"/>
</dbReference>